<dbReference type="InterPro" id="IPR028978">
    <property type="entry name" value="Chorismate_lyase_/UTRA_dom_sf"/>
</dbReference>
<dbReference type="EMBL" id="PVXL01000082">
    <property type="protein sequence ID" value="PRR68555.1"/>
    <property type="molecule type" value="Genomic_DNA"/>
</dbReference>
<dbReference type="PROSITE" id="PS50949">
    <property type="entry name" value="HTH_GNTR"/>
    <property type="match status" value="1"/>
</dbReference>
<gene>
    <name evidence="5" type="primary">yvoA_6</name>
    <name evidence="5" type="ORF">MOST_33580</name>
</gene>
<dbReference type="CDD" id="cd07377">
    <property type="entry name" value="WHTH_GntR"/>
    <property type="match status" value="1"/>
</dbReference>
<evidence type="ECO:0000256" key="3">
    <source>
        <dbReference type="ARBA" id="ARBA00023163"/>
    </source>
</evidence>
<accession>A0A9X7IZV1</accession>
<dbReference type="AlphaFoldDB" id="A0A9X7IZV1"/>
<organism evidence="5 6">
    <name type="scientific">Neomoorella stamsii</name>
    <dbReference type="NCBI Taxonomy" id="1266720"/>
    <lineage>
        <taxon>Bacteria</taxon>
        <taxon>Bacillati</taxon>
        <taxon>Bacillota</taxon>
        <taxon>Clostridia</taxon>
        <taxon>Neomoorellales</taxon>
        <taxon>Neomoorellaceae</taxon>
        <taxon>Neomoorella</taxon>
    </lineage>
</organism>
<dbReference type="InterPro" id="IPR000524">
    <property type="entry name" value="Tscrpt_reg_HTH_GntR"/>
</dbReference>
<name>A0A9X7IZV1_9FIRM</name>
<dbReference type="InterPro" id="IPR050679">
    <property type="entry name" value="Bact_HTH_transcr_reg"/>
</dbReference>
<comment type="caution">
    <text evidence="5">The sequence shown here is derived from an EMBL/GenBank/DDBJ whole genome shotgun (WGS) entry which is preliminary data.</text>
</comment>
<feature type="domain" description="HTH gntR-type" evidence="4">
    <location>
        <begin position="21"/>
        <end position="89"/>
    </location>
</feature>
<dbReference type="SMART" id="SM00866">
    <property type="entry name" value="UTRA"/>
    <property type="match status" value="1"/>
</dbReference>
<keyword evidence="2" id="KW-0238">DNA-binding</keyword>
<dbReference type="GO" id="GO:0045892">
    <property type="term" value="P:negative regulation of DNA-templated transcription"/>
    <property type="evidence" value="ECO:0007669"/>
    <property type="project" value="TreeGrafter"/>
</dbReference>
<evidence type="ECO:0000256" key="2">
    <source>
        <dbReference type="ARBA" id="ARBA00023125"/>
    </source>
</evidence>
<evidence type="ECO:0000259" key="4">
    <source>
        <dbReference type="PROSITE" id="PS50949"/>
    </source>
</evidence>
<dbReference type="GO" id="GO:0003700">
    <property type="term" value="F:DNA-binding transcription factor activity"/>
    <property type="evidence" value="ECO:0007669"/>
    <property type="project" value="InterPro"/>
</dbReference>
<evidence type="ECO:0000313" key="5">
    <source>
        <dbReference type="EMBL" id="PRR68555.1"/>
    </source>
</evidence>
<dbReference type="PRINTS" id="PR00035">
    <property type="entry name" value="HTHGNTR"/>
</dbReference>
<dbReference type="SUPFAM" id="SSF64288">
    <property type="entry name" value="Chorismate lyase-like"/>
    <property type="match status" value="1"/>
</dbReference>
<reference evidence="5 6" key="1">
    <citation type="submission" date="2018-03" db="EMBL/GenBank/DDBJ databases">
        <title>Genome sequence of Moorella stamsii DSM 26217.</title>
        <authorList>
            <person name="Poehlein A."/>
            <person name="Daniel R."/>
        </authorList>
    </citation>
    <scope>NUCLEOTIDE SEQUENCE [LARGE SCALE GENOMIC DNA]</scope>
    <source>
        <strain evidence="6">DSM 26217</strain>
    </source>
</reference>
<evidence type="ECO:0000256" key="1">
    <source>
        <dbReference type="ARBA" id="ARBA00023015"/>
    </source>
</evidence>
<dbReference type="Proteomes" id="UP000239430">
    <property type="component" value="Unassembled WGS sequence"/>
</dbReference>
<dbReference type="RefSeq" id="WP_054935790.1">
    <property type="nucleotide sequence ID" value="NZ_PVXL01000082.1"/>
</dbReference>
<keyword evidence="1" id="KW-0805">Transcription regulation</keyword>
<dbReference type="PANTHER" id="PTHR44846:SF1">
    <property type="entry name" value="MANNOSYL-D-GLYCERATE TRANSPORT_METABOLISM SYSTEM REPRESSOR MNGR-RELATED"/>
    <property type="match status" value="1"/>
</dbReference>
<proteinExistence type="predicted"/>
<evidence type="ECO:0000313" key="6">
    <source>
        <dbReference type="Proteomes" id="UP000239430"/>
    </source>
</evidence>
<dbReference type="Gene3D" id="1.10.10.10">
    <property type="entry name" value="Winged helix-like DNA-binding domain superfamily/Winged helix DNA-binding domain"/>
    <property type="match status" value="1"/>
</dbReference>
<dbReference type="Pfam" id="PF07702">
    <property type="entry name" value="UTRA"/>
    <property type="match status" value="1"/>
</dbReference>
<dbReference type="PANTHER" id="PTHR44846">
    <property type="entry name" value="MANNOSYL-D-GLYCERATE TRANSPORT/METABOLISM SYSTEM REPRESSOR MNGR-RELATED"/>
    <property type="match status" value="1"/>
</dbReference>
<dbReference type="GO" id="GO:0003677">
    <property type="term" value="F:DNA binding"/>
    <property type="evidence" value="ECO:0007669"/>
    <property type="project" value="UniProtKB-KW"/>
</dbReference>
<dbReference type="InterPro" id="IPR036390">
    <property type="entry name" value="WH_DNA-bd_sf"/>
</dbReference>
<dbReference type="Gene3D" id="3.40.1410.10">
    <property type="entry name" value="Chorismate lyase-like"/>
    <property type="match status" value="1"/>
</dbReference>
<dbReference type="Pfam" id="PF00392">
    <property type="entry name" value="GntR"/>
    <property type="match status" value="1"/>
</dbReference>
<dbReference type="FunFam" id="1.10.10.10:FF:000079">
    <property type="entry name" value="GntR family transcriptional regulator"/>
    <property type="match status" value="1"/>
</dbReference>
<keyword evidence="3" id="KW-0804">Transcription</keyword>
<keyword evidence="6" id="KW-1185">Reference proteome</keyword>
<protein>
    <submittedName>
        <fullName evidence="5">HTH-type transcriptional repressor YvoA</fullName>
    </submittedName>
</protein>
<dbReference type="SUPFAM" id="SSF46785">
    <property type="entry name" value="Winged helix' DNA-binding domain"/>
    <property type="match status" value="1"/>
</dbReference>
<dbReference type="InterPro" id="IPR036388">
    <property type="entry name" value="WH-like_DNA-bd_sf"/>
</dbReference>
<dbReference type="InterPro" id="IPR011663">
    <property type="entry name" value="UTRA"/>
</dbReference>
<dbReference type="SMART" id="SM00345">
    <property type="entry name" value="HTH_GNTR"/>
    <property type="match status" value="1"/>
</dbReference>
<sequence>MPENILPLEPREWEISPEKSKPLYQQLKDVLAGQIKNGILKADDRLPSEKELCAMYNVSRITVRQALAELTREGLIYRSHGKGTFVARPRIQQELVRVTPFEETLRSKGLEPSTKYLGASFIPADYHLATVLAIPISTDVMRMELLGLGNNEPMVYYLSYFAGELGQKLCDLALELSQQRVAFSTFDLYEKAGIPAPAMLTQSFEAIAARREQARILGVKQGEPLLLVTSLVYTAAGRPVEYKQAAYRGDKYSFYITRPVNQGKGYNEY</sequence>